<reference evidence="1 2" key="1">
    <citation type="journal article" date="2022" name="bioRxiv">
        <title>Genomics of Preaxostyla Flagellates Illuminates Evolutionary Transitions and the Path Towards Mitochondrial Loss.</title>
        <authorList>
            <person name="Novak L.V.F."/>
            <person name="Treitli S.C."/>
            <person name="Pyrih J."/>
            <person name="Halakuc P."/>
            <person name="Pipaliya S.V."/>
            <person name="Vacek V."/>
            <person name="Brzon O."/>
            <person name="Soukal P."/>
            <person name="Eme L."/>
            <person name="Dacks J.B."/>
            <person name="Karnkowska A."/>
            <person name="Elias M."/>
            <person name="Hampl V."/>
        </authorList>
    </citation>
    <scope>NUCLEOTIDE SEQUENCE [LARGE SCALE GENOMIC DNA]</scope>
    <source>
        <strain evidence="1">NAU3</strain>
        <tissue evidence="1">Gut</tissue>
    </source>
</reference>
<evidence type="ECO:0000313" key="2">
    <source>
        <dbReference type="Proteomes" id="UP001281761"/>
    </source>
</evidence>
<proteinExistence type="predicted"/>
<organism evidence="1 2">
    <name type="scientific">Blattamonas nauphoetae</name>
    <dbReference type="NCBI Taxonomy" id="2049346"/>
    <lineage>
        <taxon>Eukaryota</taxon>
        <taxon>Metamonada</taxon>
        <taxon>Preaxostyla</taxon>
        <taxon>Oxymonadida</taxon>
        <taxon>Blattamonas</taxon>
    </lineage>
</organism>
<evidence type="ECO:0000313" key="1">
    <source>
        <dbReference type="EMBL" id="KAK2953272.1"/>
    </source>
</evidence>
<accession>A0ABQ9XLG5</accession>
<sequence>MSNLAVCSKKACTDACYLCGGEAKASVNPYACSNCKQQWKQTCLSCKSRRSGSSVGRLCYKFRVSSFCSVFCCRRVCTHTPFRTVDILAERIWKMKREQKEECVKCNRASNHLLSSALPFSISSFFVGPCPLAPQSAPSACPCPSDCSPYPTLPPPDNEFNGWRDERGESLVVVDAIVEELWFAGGIDDDNKFTVSGDFPHYQRGATTAICGRAAKTGNGAESV</sequence>
<protein>
    <submittedName>
        <fullName evidence="1">Uncharacterized protein</fullName>
    </submittedName>
</protein>
<name>A0ABQ9XLG5_9EUKA</name>
<dbReference type="EMBL" id="JARBJD010000093">
    <property type="protein sequence ID" value="KAK2953272.1"/>
    <property type="molecule type" value="Genomic_DNA"/>
</dbReference>
<comment type="caution">
    <text evidence="1">The sequence shown here is derived from an EMBL/GenBank/DDBJ whole genome shotgun (WGS) entry which is preliminary data.</text>
</comment>
<gene>
    <name evidence="1" type="ORF">BLNAU_11735</name>
</gene>
<keyword evidence="2" id="KW-1185">Reference proteome</keyword>
<dbReference type="Proteomes" id="UP001281761">
    <property type="component" value="Unassembled WGS sequence"/>
</dbReference>